<keyword evidence="2 9" id="KW-0813">Transport</keyword>
<comment type="caution">
    <text evidence="9">Lacks conserved residue(s) required for the propagation of feature annotation.</text>
</comment>
<dbReference type="Proteomes" id="UP000264492">
    <property type="component" value="Unassembled WGS sequence"/>
</dbReference>
<dbReference type="NCBIfam" id="NF001960">
    <property type="entry name" value="PRK00733.3-5"/>
    <property type="match status" value="1"/>
</dbReference>
<feature type="transmembrane region" description="Helical" evidence="9">
    <location>
        <begin position="322"/>
        <end position="341"/>
    </location>
</feature>
<feature type="transmembrane region" description="Helical" evidence="9">
    <location>
        <begin position="57"/>
        <end position="75"/>
    </location>
</feature>
<proteinExistence type="inferred from homology"/>
<feature type="transmembrane region" description="Helical" evidence="9">
    <location>
        <begin position="235"/>
        <end position="253"/>
    </location>
</feature>
<dbReference type="NCBIfam" id="NF001953">
    <property type="entry name" value="PRK00733.2-1"/>
    <property type="match status" value="1"/>
</dbReference>
<comment type="subcellular location">
    <subcellularLocation>
        <location evidence="9">Cell membrane</location>
        <topology evidence="9">Multi-pass membrane protein</topology>
    </subcellularLocation>
    <subcellularLocation>
        <location evidence="1">Endomembrane system</location>
        <topology evidence="1">Multi-pass membrane protein</topology>
    </subcellularLocation>
</comment>
<dbReference type="CDD" id="cd07185">
    <property type="entry name" value="OmpA_C-like"/>
    <property type="match status" value="1"/>
</dbReference>
<evidence type="ECO:0000256" key="7">
    <source>
        <dbReference type="ARBA" id="ARBA00023065"/>
    </source>
</evidence>
<name>A0A371JWV9_9GAMM</name>
<feature type="transmembrane region" description="Helical" evidence="9">
    <location>
        <begin position="81"/>
        <end position="102"/>
    </location>
</feature>
<dbReference type="HAMAP" id="MF_01129">
    <property type="entry name" value="PPase_energized_pump"/>
    <property type="match status" value="1"/>
</dbReference>
<dbReference type="NCBIfam" id="NF001951">
    <property type="entry name" value="PRK00733.1-2"/>
    <property type="match status" value="1"/>
</dbReference>
<protein>
    <recommendedName>
        <fullName evidence="9">K(+)-insensitive pyrophosphate-energized proton pump</fullName>
        <ecNumber evidence="9">7.1.3.1</ecNumber>
    </recommendedName>
    <alternativeName>
        <fullName evidence="9">Membrane-bound proton-translocating pyrophosphatase</fullName>
    </alternativeName>
    <alternativeName>
        <fullName evidence="9">Pyrophosphate-energized inorganic pyrophosphatase</fullName>
        <shortName evidence="9">H(+)-PPase</shortName>
    </alternativeName>
</protein>
<feature type="transmembrane region" description="Helical" evidence="9">
    <location>
        <begin position="568"/>
        <end position="587"/>
    </location>
</feature>
<comment type="caution">
    <text evidence="11">The sequence shown here is derived from an EMBL/GenBank/DDBJ whole genome shotgun (WGS) entry which is preliminary data.</text>
</comment>
<comment type="cofactor">
    <cofactor evidence="9">
        <name>Mg(2+)</name>
        <dbReference type="ChEBI" id="CHEBI:18420"/>
    </cofactor>
</comment>
<feature type="transmembrane region" description="Helical" evidence="9">
    <location>
        <begin position="399"/>
        <end position="419"/>
    </location>
</feature>
<feature type="transmembrane region" description="Helical" evidence="9">
    <location>
        <begin position="6"/>
        <end position="28"/>
    </location>
</feature>
<evidence type="ECO:0000313" key="12">
    <source>
        <dbReference type="Proteomes" id="UP000264492"/>
    </source>
</evidence>
<dbReference type="GO" id="GO:0005886">
    <property type="term" value="C:plasma membrane"/>
    <property type="evidence" value="ECO:0007669"/>
    <property type="project" value="UniProtKB-SubCell"/>
</dbReference>
<dbReference type="PANTHER" id="PTHR31998">
    <property type="entry name" value="K(+)-INSENSITIVE PYROPHOSPHATE-ENERGIZED PROTON PUMP"/>
    <property type="match status" value="1"/>
</dbReference>
<feature type="transmembrane region" description="Helical" evidence="9">
    <location>
        <begin position="158"/>
        <end position="177"/>
    </location>
</feature>
<evidence type="ECO:0000256" key="8">
    <source>
        <dbReference type="ARBA" id="ARBA00023136"/>
    </source>
</evidence>
<evidence type="ECO:0000256" key="9">
    <source>
        <dbReference type="HAMAP-Rule" id="MF_01129"/>
    </source>
</evidence>
<comment type="subunit">
    <text evidence="9">Homodimer.</text>
</comment>
<dbReference type="SUPFAM" id="SSF103088">
    <property type="entry name" value="OmpA-like"/>
    <property type="match status" value="1"/>
</dbReference>
<feature type="transmembrane region" description="Helical" evidence="9">
    <location>
        <begin position="259"/>
        <end position="279"/>
    </location>
</feature>
<feature type="transmembrane region" description="Helical" evidence="9">
    <location>
        <begin position="462"/>
        <end position="479"/>
    </location>
</feature>
<keyword evidence="9" id="KW-1003">Cell membrane</keyword>
<evidence type="ECO:0000256" key="5">
    <source>
        <dbReference type="ARBA" id="ARBA00022967"/>
    </source>
</evidence>
<dbReference type="NCBIfam" id="TIGR01104">
    <property type="entry name" value="V_PPase"/>
    <property type="match status" value="1"/>
</dbReference>
<feature type="transmembrane region" description="Helical" evidence="9">
    <location>
        <begin position="122"/>
        <end position="146"/>
    </location>
</feature>
<keyword evidence="4 9" id="KW-0460">Magnesium</keyword>
<keyword evidence="7 9" id="KW-0406">Ion transport</keyword>
<dbReference type="Gene3D" id="3.30.1330.60">
    <property type="entry name" value="OmpA-like domain"/>
    <property type="match status" value="1"/>
</dbReference>
<keyword evidence="9" id="KW-0375">Hydrogen ion transport</keyword>
<dbReference type="GO" id="GO:0000287">
    <property type="term" value="F:magnesium ion binding"/>
    <property type="evidence" value="ECO:0007669"/>
    <property type="project" value="UniProtKB-UniRule"/>
</dbReference>
<dbReference type="EC" id="7.1.3.1" evidence="9"/>
<comment type="catalytic activity">
    <reaction evidence="9">
        <text>diphosphate + H2O + H(+)(in) = 2 phosphate + 2 H(+)(out)</text>
        <dbReference type="Rhea" id="RHEA:13973"/>
        <dbReference type="ChEBI" id="CHEBI:15377"/>
        <dbReference type="ChEBI" id="CHEBI:15378"/>
        <dbReference type="ChEBI" id="CHEBI:33019"/>
        <dbReference type="ChEBI" id="CHEBI:43474"/>
        <dbReference type="EC" id="7.1.3.1"/>
    </reaction>
</comment>
<evidence type="ECO:0000313" key="11">
    <source>
        <dbReference type="EMBL" id="RDZ26141.1"/>
    </source>
</evidence>
<evidence type="ECO:0000256" key="2">
    <source>
        <dbReference type="ARBA" id="ARBA00022448"/>
    </source>
</evidence>
<evidence type="ECO:0000259" key="10">
    <source>
        <dbReference type="PROSITE" id="PS51123"/>
    </source>
</evidence>
<evidence type="ECO:0000256" key="1">
    <source>
        <dbReference type="ARBA" id="ARBA00004127"/>
    </source>
</evidence>
<keyword evidence="5 9" id="KW-1278">Translocase</keyword>
<keyword evidence="3 9" id="KW-0812">Transmembrane</keyword>
<dbReference type="GO" id="GO:0009678">
    <property type="term" value="F:diphosphate hydrolysis-driven proton transmembrane transporter activity"/>
    <property type="evidence" value="ECO:0007669"/>
    <property type="project" value="UniProtKB-UniRule"/>
</dbReference>
<dbReference type="AlphaFoldDB" id="A0A371JWV9"/>
<dbReference type="Pfam" id="PF03030">
    <property type="entry name" value="H_PPase"/>
    <property type="match status" value="1"/>
</dbReference>
<feature type="transmembrane region" description="Helical" evidence="9">
    <location>
        <begin position="499"/>
        <end position="516"/>
    </location>
</feature>
<gene>
    <name evidence="9" type="primary">hppA</name>
    <name evidence="11" type="ORF">DX914_17865</name>
</gene>
<accession>A0A371JWV9</accession>
<dbReference type="PROSITE" id="PS51123">
    <property type="entry name" value="OMPA_2"/>
    <property type="match status" value="1"/>
</dbReference>
<dbReference type="Pfam" id="PF00691">
    <property type="entry name" value="OmpA"/>
    <property type="match status" value="1"/>
</dbReference>
<comment type="similarity">
    <text evidence="9">Belongs to the H(+)-translocating pyrophosphatase (TC 3.A.10) family. K(+)-insensitive subfamily.</text>
</comment>
<dbReference type="InterPro" id="IPR004131">
    <property type="entry name" value="PPase-energised_H-pump"/>
</dbReference>
<feature type="domain" description="OmpA-like" evidence="10">
    <location>
        <begin position="709"/>
        <end position="817"/>
    </location>
</feature>
<evidence type="ECO:0000256" key="6">
    <source>
        <dbReference type="ARBA" id="ARBA00022989"/>
    </source>
</evidence>
<feature type="transmembrane region" description="Helical" evidence="9">
    <location>
        <begin position="593"/>
        <end position="616"/>
    </location>
</feature>
<feature type="site" description="Determinant of potassium independence" evidence="9">
    <location>
        <position position="457"/>
    </location>
</feature>
<organism evidence="11 12">
    <name type="scientific">Lysobacter silvisoli</name>
    <dbReference type="NCBI Taxonomy" id="2293254"/>
    <lineage>
        <taxon>Bacteria</taxon>
        <taxon>Pseudomonadati</taxon>
        <taxon>Pseudomonadota</taxon>
        <taxon>Gammaproteobacteria</taxon>
        <taxon>Lysobacterales</taxon>
        <taxon>Lysobacteraceae</taxon>
        <taxon>Lysobacter</taxon>
    </lineage>
</organism>
<comment type="function">
    <text evidence="9">Proton pump that utilizes the energy of pyrophosphate hydrolysis as the driving force for proton movement across the membrane. Generates a proton motive force.</text>
</comment>
<dbReference type="GO" id="GO:0012505">
    <property type="term" value="C:endomembrane system"/>
    <property type="evidence" value="ECO:0007669"/>
    <property type="project" value="UniProtKB-SubCell"/>
</dbReference>
<dbReference type="InterPro" id="IPR036737">
    <property type="entry name" value="OmpA-like_sf"/>
</dbReference>
<keyword evidence="12" id="KW-1185">Reference proteome</keyword>
<evidence type="ECO:0000256" key="3">
    <source>
        <dbReference type="ARBA" id="ARBA00022692"/>
    </source>
</evidence>
<dbReference type="EMBL" id="QTSU01000004">
    <property type="protein sequence ID" value="RDZ26141.1"/>
    <property type="molecule type" value="Genomic_DNA"/>
</dbReference>
<dbReference type="InterPro" id="IPR006665">
    <property type="entry name" value="OmpA-like"/>
</dbReference>
<feature type="transmembrane region" description="Helical" evidence="9">
    <location>
        <begin position="291"/>
        <end position="310"/>
    </location>
</feature>
<feature type="transmembrane region" description="Helical" evidence="9">
    <location>
        <begin position="368"/>
        <end position="393"/>
    </location>
</feature>
<dbReference type="PIRSF" id="PIRSF001265">
    <property type="entry name" value="H+-PPase"/>
    <property type="match status" value="1"/>
</dbReference>
<dbReference type="GO" id="GO:0004427">
    <property type="term" value="F:inorganic diphosphate phosphatase activity"/>
    <property type="evidence" value="ECO:0007669"/>
    <property type="project" value="UniProtKB-UniRule"/>
</dbReference>
<keyword evidence="6 9" id="KW-1133">Transmembrane helix</keyword>
<reference evidence="11 12" key="1">
    <citation type="submission" date="2018-08" db="EMBL/GenBank/DDBJ databases">
        <title>Lysobacter sp. zong2l5, whole genome shotgun sequence.</title>
        <authorList>
            <person name="Zhang X."/>
            <person name="Feng G."/>
            <person name="Zhu H."/>
        </authorList>
    </citation>
    <scope>NUCLEOTIDE SEQUENCE [LARGE SCALE GENOMIC DNA]</scope>
    <source>
        <strain evidence="12">zong2l5</strain>
    </source>
</reference>
<dbReference type="OrthoDB" id="9808652at2"/>
<evidence type="ECO:0000256" key="4">
    <source>
        <dbReference type="ARBA" id="ARBA00022842"/>
    </source>
</evidence>
<sequence length="817" mass="83397">MLEQYGLTLALACAVIAILYGIISARWISAQPAGNERMQEIAGAIQEGARAYLNRQYTTIAIAGAVLFVVIGFFLNWHTAIGFLIGAVLSGAAGYIGMNVSVRANVRTAEAARKGIGPAMDVAFRGGAITGMLVVGLGLLGVAGYWLVLGKMGVTGEAALHALVGLAFGSSLISIFARLGGGIFTKGADVGADLVGKVEAGIPEDDPRNPAVIADNVGDNVGDCAGMAADLFETYAVTVIATMLLGGLMMAQAGTHAVLYPLVLGGVSIIASIIGAFFVKVKAGGSIMGALYKGVIVSAVLAAIAFYPITKELMADSSYGAMNLYWCALIGLVLTGAIVWITEYYTGTQFKPVQHVAAASTTGHGTNIIAGLGVSMKSTALPVIAVCLAIWGAHALGGLYGIAIAATSMLSMAGMIVALDAYGPITDNAGGIAEMSELPPEVRNITDPLDAVGNTTKAVTKGYAIGSAALAALVLFADYTHNLQAAHPGAVFSFDLSDHYVIIGLLIGGLIPYLFGAMAMEAVGRAAGAVVEEVRRQFRDIPGIMQGTGKPQYDKAVDMLTKSAIKEMIVPSLLPVAVPVVVGLLLGPKALGGLLIGTIVTGLFVAISMTTGGGAWDNAKKYIEDGHHGGKGSEAHKAAVTGDTVGDPYKDTAGPAINPLIKIINIVALLLVPLLPADTGAAGAASAAGHGAPVAAASLQAPAAADGSTVQAGADSKATLYFEVGSAALPADFETALSGVYHRMQRDPALKARVSGFHDRSGDPAANAELAKQRASVVHDWLIAQGIAAERVSMDKPAETTGDGNANDARRVEVLVE</sequence>
<keyword evidence="8 9" id="KW-0472">Membrane</keyword>